<accession>A0A0H2XFB0</accession>
<gene>
    <name evidence="4" type="ordered locus">BMAA1296</name>
</gene>
<evidence type="ECO:0000259" key="3">
    <source>
        <dbReference type="Pfam" id="PF13538"/>
    </source>
</evidence>
<dbReference type="AlphaFoldDB" id="A0A0H2XFB0"/>
<dbReference type="GO" id="GO:0043138">
    <property type="term" value="F:3'-5' DNA helicase activity"/>
    <property type="evidence" value="ECO:0007669"/>
    <property type="project" value="TreeGrafter"/>
</dbReference>
<dbReference type="EMBL" id="CP000011">
    <property type="protein sequence ID" value="AAY59266.1"/>
    <property type="molecule type" value="Genomic_DNA"/>
</dbReference>
<dbReference type="Pfam" id="PF13538">
    <property type="entry name" value="UvrD_C_2"/>
    <property type="match status" value="1"/>
</dbReference>
<reference evidence="4 5" key="1">
    <citation type="journal article" date="2004" name="Proc. Natl. Acad. Sci. U.S.A.">
        <title>Structural flexibility in the Burkholderia mallei genome.</title>
        <authorList>
            <person name="Nierman W.C."/>
            <person name="DeShazer D."/>
            <person name="Kim H.S."/>
            <person name="Tettelin H."/>
            <person name="Nelson K.E."/>
            <person name="Feldblyum T."/>
            <person name="Ulrich R.L."/>
            <person name="Ronning C.M."/>
            <person name="Brinkac L.M."/>
            <person name="Daugherty S.C."/>
            <person name="Davidsen T.D."/>
            <person name="Deboy R.T."/>
            <person name="Dimitrov G."/>
            <person name="Dodson R.J."/>
            <person name="Durkin A.S."/>
            <person name="Gwinn M.L."/>
            <person name="Haft D.H."/>
            <person name="Khouri H."/>
            <person name="Kolonay J.F."/>
            <person name="Madupu R."/>
            <person name="Mohammoud Y."/>
            <person name="Nelson W.C."/>
            <person name="Radune D."/>
            <person name="Romero C.M."/>
            <person name="Sarria S."/>
            <person name="Selengut J."/>
            <person name="Shamblin C."/>
            <person name="Sullivan S.A."/>
            <person name="White O."/>
            <person name="Yu Y."/>
            <person name="Zafar N."/>
            <person name="Zhou L."/>
            <person name="Fraser C.M."/>
        </authorList>
    </citation>
    <scope>NUCLEOTIDE SEQUENCE [LARGE SCALE GENOMIC DNA]</scope>
    <source>
        <strain evidence="4 5">ATCC 23344</strain>
    </source>
</reference>
<dbReference type="PATRIC" id="fig|243160.12.peg.4855"/>
<keyword evidence="5" id="KW-1185">Reference proteome</keyword>
<dbReference type="InterPro" id="IPR000212">
    <property type="entry name" value="DNA_helicase_UvrD/REP"/>
</dbReference>
<dbReference type="GO" id="GO:0005524">
    <property type="term" value="F:ATP binding"/>
    <property type="evidence" value="ECO:0007669"/>
    <property type="project" value="InterPro"/>
</dbReference>
<dbReference type="SUPFAM" id="SSF52540">
    <property type="entry name" value="P-loop containing nucleoside triphosphate hydrolases"/>
    <property type="match status" value="1"/>
</dbReference>
<evidence type="ECO:0000313" key="5">
    <source>
        <dbReference type="Proteomes" id="UP000006693"/>
    </source>
</evidence>
<dbReference type="HOGENOM" id="CLU_494038_0_0_4"/>
<organism evidence="4 5">
    <name type="scientific">Burkholderia mallei (strain ATCC 23344)</name>
    <dbReference type="NCBI Taxonomy" id="243160"/>
    <lineage>
        <taxon>Bacteria</taxon>
        <taxon>Pseudomonadati</taxon>
        <taxon>Pseudomonadota</taxon>
        <taxon>Betaproteobacteria</taxon>
        <taxon>Burkholderiales</taxon>
        <taxon>Burkholderiaceae</taxon>
        <taxon>Burkholderia</taxon>
        <taxon>pseudomallei group</taxon>
    </lineage>
</organism>
<dbReference type="PANTHER" id="PTHR11070">
    <property type="entry name" value="UVRD / RECB / PCRA DNA HELICASE FAMILY MEMBER"/>
    <property type="match status" value="1"/>
</dbReference>
<proteinExistence type="predicted"/>
<feature type="domain" description="UvrD-like helicase C-terminal" evidence="3">
    <location>
        <begin position="609"/>
        <end position="656"/>
    </location>
</feature>
<sequence length="669" mass="73111">MSSTPDSSTQPMRLSPCGYASADRHSRLVRAHAAAYAPCAARSFHRGPPSSSTSSTRRLRVANALPRHTRRVRGAPGAPVRPDARRPASRAAPIRRRLRTIAGASCPSHALSGPDMARIIPDDWKNLAATGAAERERETLATLERTLPDAYTVYHGVHWTRADHNFSVFGEAHFVIVSPAGRVLVIEQKAGFLRETPKGLVKVYLQTERNVSIQLARTLENLHRRLTAALGAGAYGVEELLYCPDYTIRNPAIAGVAPARIVDATRRHALAARIVDALPADEPPFPSAAKVHHFLADELSLTPDTSALVGQADTLVTRLSGGLAAWARRLEFEPFRLRVIATAGAGKTQLAVQAMRGAISAGKRVLYVCFNRPLADHVARIAPQGVKIANYHQLCDWIARDGGHVPDFGARDAFAQLEARFAQTPIAERWRFDTLIVDEGQDFQPSWAHALERLVAPGGAWWWLEDPLQNLYMRERVPLPGWVTLKETTNYRSPRDILDYVRDVVGSVEPLAAELVSGSPFGGSEISISAYDDAHAQSPAQACIDATKRAITHALALGFRKQDIAVLSFRGREGSALATLDQLGPHRVKSFTGKYDLFGNPEYREGDVLLDSLHRFKGQAAPCVILTEVDFDAFDERAARKLFVGATRATMKLIVVASKRAAQRIAPSA</sequence>
<dbReference type="Gene3D" id="3.40.50.300">
    <property type="entry name" value="P-loop containing nucleotide triphosphate hydrolases"/>
    <property type="match status" value="2"/>
</dbReference>
<protein>
    <recommendedName>
        <fullName evidence="1">DNA 3'-5' helicase II</fullName>
    </recommendedName>
</protein>
<feature type="region of interest" description="Disordered" evidence="2">
    <location>
        <begin position="67"/>
        <end position="94"/>
    </location>
</feature>
<dbReference type="KEGG" id="bma:BMAA1296"/>
<dbReference type="InterPro" id="IPR027417">
    <property type="entry name" value="P-loop_NTPase"/>
</dbReference>
<dbReference type="InterPro" id="IPR027785">
    <property type="entry name" value="UvrD-like_helicase_C"/>
</dbReference>
<evidence type="ECO:0000313" key="4">
    <source>
        <dbReference type="EMBL" id="AAY59266.1"/>
    </source>
</evidence>
<name>A0A0H2XFB0_BURMA</name>
<dbReference type="Proteomes" id="UP000006693">
    <property type="component" value="Chromosome 2"/>
</dbReference>
<evidence type="ECO:0000256" key="2">
    <source>
        <dbReference type="SAM" id="MobiDB-lite"/>
    </source>
</evidence>
<evidence type="ECO:0000256" key="1">
    <source>
        <dbReference type="ARBA" id="ARBA00034923"/>
    </source>
</evidence>
<dbReference type="GO" id="GO:0000725">
    <property type="term" value="P:recombinational repair"/>
    <property type="evidence" value="ECO:0007669"/>
    <property type="project" value="TreeGrafter"/>
</dbReference>
<dbReference type="PANTHER" id="PTHR11070:SF2">
    <property type="entry name" value="ATP-DEPENDENT DNA HELICASE SRS2"/>
    <property type="match status" value="1"/>
</dbReference>
<dbReference type="GO" id="GO:0003677">
    <property type="term" value="F:DNA binding"/>
    <property type="evidence" value="ECO:0007669"/>
    <property type="project" value="InterPro"/>
</dbReference>
<dbReference type="eggNOG" id="COG0210">
    <property type="taxonomic scope" value="Bacteria"/>
</dbReference>